<evidence type="ECO:0008006" key="3">
    <source>
        <dbReference type="Google" id="ProtNLM"/>
    </source>
</evidence>
<dbReference type="Proteomes" id="UP001257948">
    <property type="component" value="Unassembled WGS sequence"/>
</dbReference>
<keyword evidence="2" id="KW-1185">Reference proteome</keyword>
<dbReference type="RefSeq" id="WP_314206900.1">
    <property type="nucleotide sequence ID" value="NZ_JAVTLL010000037.1"/>
</dbReference>
<organism evidence="1 2">
    <name type="scientific">Streptomyces justiciae</name>
    <dbReference type="NCBI Taxonomy" id="2780140"/>
    <lineage>
        <taxon>Bacteria</taxon>
        <taxon>Bacillati</taxon>
        <taxon>Actinomycetota</taxon>
        <taxon>Actinomycetes</taxon>
        <taxon>Kitasatosporales</taxon>
        <taxon>Streptomycetaceae</taxon>
        <taxon>Streptomyces</taxon>
    </lineage>
</organism>
<dbReference type="EMBL" id="JAVTLL010000037">
    <property type="protein sequence ID" value="MDT7846613.1"/>
    <property type="molecule type" value="Genomic_DNA"/>
</dbReference>
<protein>
    <recommendedName>
        <fullName evidence="3">Metal-binding protein</fullName>
    </recommendedName>
</protein>
<evidence type="ECO:0000313" key="2">
    <source>
        <dbReference type="Proteomes" id="UP001257948"/>
    </source>
</evidence>
<name>A0ABU3M5F6_9ACTN</name>
<gene>
    <name evidence="1" type="ORF">RQC66_38440</name>
</gene>
<reference evidence="2" key="1">
    <citation type="submission" date="2023-07" db="EMBL/GenBank/DDBJ databases">
        <title>Draft genome sequence of the endophytic actinobacterium Streptomyces justiciae WPN32, a potential antibiotic producer.</title>
        <authorList>
            <person name="Yasawong M."/>
            <person name="Pana W."/>
            <person name="Ganta P."/>
            <person name="Santapan N."/>
            <person name="Songngamsuk T."/>
            <person name="Phatcharaharikarn M."/>
            <person name="Kerdtoob S."/>
            <person name="Nantapong N."/>
        </authorList>
    </citation>
    <scope>NUCLEOTIDE SEQUENCE [LARGE SCALE GENOMIC DNA]</scope>
    <source>
        <strain evidence="2">WPN32</strain>
    </source>
</reference>
<sequence>MSEAVLSVIPTDPHWQPEEAGALRAQALVTELVGGLAPDTDVEIDVDWYDLPSVVDSAQNLERIGCPRCRGAIDLEWWADLIEDHEDGFPTLDATVPCCGADVSLAQLDFHWPCGFARFEIAVWNPETDTLSEAQLNSVARALGHPVRQIRAHV</sequence>
<proteinExistence type="predicted"/>
<comment type="caution">
    <text evidence="1">The sequence shown here is derived from an EMBL/GenBank/DDBJ whole genome shotgun (WGS) entry which is preliminary data.</text>
</comment>
<accession>A0ABU3M5F6</accession>
<evidence type="ECO:0000313" key="1">
    <source>
        <dbReference type="EMBL" id="MDT7846613.1"/>
    </source>
</evidence>